<dbReference type="KEGG" id="msl:Msil_3807"/>
<dbReference type="InterPro" id="IPR050074">
    <property type="entry name" value="DHO_dehydrogenase"/>
</dbReference>
<feature type="active site" description="Nucleophile" evidence="11">
    <location>
        <position position="181"/>
    </location>
</feature>
<dbReference type="GO" id="GO:0044205">
    <property type="term" value="P:'de novo' UMP biosynthetic process"/>
    <property type="evidence" value="ECO:0007669"/>
    <property type="project" value="UniProtKB-UniRule"/>
</dbReference>
<feature type="binding site" evidence="11">
    <location>
        <position position="92"/>
    </location>
    <ligand>
        <name>FMN</name>
        <dbReference type="ChEBI" id="CHEBI:58210"/>
    </ligand>
</feature>
<dbReference type="Gene3D" id="3.20.20.70">
    <property type="entry name" value="Aldolase class I"/>
    <property type="match status" value="1"/>
</dbReference>
<dbReference type="Pfam" id="PF01180">
    <property type="entry name" value="DHO_dh"/>
    <property type="match status" value="1"/>
</dbReference>
<dbReference type="InterPro" id="IPR001295">
    <property type="entry name" value="Dihydroorotate_DH_CS"/>
</dbReference>
<evidence type="ECO:0000256" key="6">
    <source>
        <dbReference type="ARBA" id="ARBA00022643"/>
    </source>
</evidence>
<comment type="pathway">
    <text evidence="3 11">Pyrimidine metabolism; UMP biosynthesis via de novo pathway; orotate from (S)-dihydroorotate (quinone route): step 1/1.</text>
</comment>
<feature type="binding site" evidence="11">
    <location>
        <position position="274"/>
    </location>
    <ligand>
        <name>FMN</name>
        <dbReference type="ChEBI" id="CHEBI:58210"/>
    </ligand>
</feature>
<evidence type="ECO:0000256" key="7">
    <source>
        <dbReference type="ARBA" id="ARBA00022975"/>
    </source>
</evidence>
<feature type="binding site" evidence="11">
    <location>
        <begin position="251"/>
        <end position="252"/>
    </location>
    <ligand>
        <name>substrate</name>
    </ligand>
</feature>
<evidence type="ECO:0000259" key="12">
    <source>
        <dbReference type="Pfam" id="PF01180"/>
    </source>
</evidence>
<dbReference type="STRING" id="395965.Msil_3807"/>
<keyword evidence="14" id="KW-1185">Reference proteome</keyword>
<dbReference type="SUPFAM" id="SSF51395">
    <property type="entry name" value="FMN-linked oxidoreductases"/>
    <property type="match status" value="1"/>
</dbReference>
<keyword evidence="8 11" id="KW-0560">Oxidoreductase</keyword>
<evidence type="ECO:0000256" key="2">
    <source>
        <dbReference type="ARBA" id="ARBA00004370"/>
    </source>
</evidence>
<dbReference type="PROSITE" id="PS00912">
    <property type="entry name" value="DHODEHASE_2"/>
    <property type="match status" value="1"/>
</dbReference>
<dbReference type="HAMAP" id="MF_00225">
    <property type="entry name" value="DHO_dh_type2"/>
    <property type="match status" value="1"/>
</dbReference>
<sequence length="374" mass="38959">MAPALNRLVAWIGAAATPLLRQLDAETAHRLTIRALALYPATGAAPDDPRLAVTAFGLHFPNPVGLAAGFDKNAEAVDAILALGFGFAEVGTITPLPQPGNARPRLFRLTADEAVINRFGFNSEGAAAVRARLAKRGVRRAGVLGVNVGANKDSADRTADYVRAIAQLAAPADYLTVNISSPNTPGLRDLQHAAALDDLLARILDARDELISACGRKPVLLKIAPDLTLDELDAIIVCARRRAIDGLIVSNTTLSRPSGLREAALAREQGGLSGRPLFDLSTRMLAAAFLRAEGAFPLVGAGGVDSAERAFAKIEAGASLVQLYSALVFKGPGLADAIKRGLVATLERRGLPAISEAIGRRAKDFAAGTAGPVP</sequence>
<feature type="binding site" evidence="11">
    <location>
        <begin position="324"/>
        <end position="325"/>
    </location>
    <ligand>
        <name>FMN</name>
        <dbReference type="ChEBI" id="CHEBI:58210"/>
    </ligand>
</feature>
<evidence type="ECO:0000256" key="9">
    <source>
        <dbReference type="ARBA" id="ARBA00023136"/>
    </source>
</evidence>
<feature type="domain" description="Dihydroorotate dehydrogenase catalytic" evidence="12">
    <location>
        <begin position="51"/>
        <end position="345"/>
    </location>
</feature>
<evidence type="ECO:0000313" key="13">
    <source>
        <dbReference type="EMBL" id="ACK52689.1"/>
    </source>
</evidence>
<gene>
    <name evidence="11" type="primary">pyrD</name>
    <name evidence="13" type="ordered locus">Msil_3807</name>
</gene>
<feature type="binding site" evidence="11">
    <location>
        <position position="250"/>
    </location>
    <ligand>
        <name>FMN</name>
        <dbReference type="ChEBI" id="CHEBI:58210"/>
    </ligand>
</feature>
<dbReference type="PANTHER" id="PTHR48109:SF4">
    <property type="entry name" value="DIHYDROOROTATE DEHYDROGENASE (QUINONE), MITOCHONDRIAL"/>
    <property type="match status" value="1"/>
</dbReference>
<keyword evidence="11" id="KW-1003">Cell membrane</keyword>
<dbReference type="HOGENOM" id="CLU_013640_2_1_5"/>
<dbReference type="GO" id="GO:0005886">
    <property type="term" value="C:plasma membrane"/>
    <property type="evidence" value="ECO:0007669"/>
    <property type="project" value="UniProtKB-SubCell"/>
</dbReference>
<accession>B8EML0</accession>
<reference evidence="13 14" key="1">
    <citation type="journal article" date="2010" name="J. Bacteriol.">
        <title>Complete genome sequence of the aerobic facultative methanotroph Methylocella silvestris BL2.</title>
        <authorList>
            <person name="Chen Y."/>
            <person name="Crombie A."/>
            <person name="Rahman M.T."/>
            <person name="Dedysh S.N."/>
            <person name="Liesack W."/>
            <person name="Stott M.B."/>
            <person name="Alam M."/>
            <person name="Theisen A.R."/>
            <person name="Murrell J.C."/>
            <person name="Dunfield P.F."/>
        </authorList>
    </citation>
    <scope>NUCLEOTIDE SEQUENCE [LARGE SCALE GENOMIC DNA]</scope>
    <source>
        <strain evidence="14">DSM 15510 / CIP 108128 / LMG 27833 / NCIMB 13906 / BL2</strain>
    </source>
</reference>
<evidence type="ECO:0000256" key="1">
    <source>
        <dbReference type="ARBA" id="ARBA00003125"/>
    </source>
</evidence>
<dbReference type="InterPro" id="IPR005719">
    <property type="entry name" value="Dihydroorotate_DH_2"/>
</dbReference>
<dbReference type="NCBIfam" id="NF003645">
    <property type="entry name" value="PRK05286.1-2"/>
    <property type="match status" value="1"/>
</dbReference>
<dbReference type="EMBL" id="CP001280">
    <property type="protein sequence ID" value="ACK52689.1"/>
    <property type="molecule type" value="Genomic_DNA"/>
</dbReference>
<evidence type="ECO:0000256" key="5">
    <source>
        <dbReference type="ARBA" id="ARBA00022630"/>
    </source>
</evidence>
<keyword evidence="9 11" id="KW-0472">Membrane</keyword>
<dbReference type="CDD" id="cd04738">
    <property type="entry name" value="DHOD_2_like"/>
    <property type="match status" value="1"/>
</dbReference>
<evidence type="ECO:0000256" key="3">
    <source>
        <dbReference type="ARBA" id="ARBA00005161"/>
    </source>
</evidence>
<proteinExistence type="inferred from homology"/>
<dbReference type="eggNOG" id="COG0167">
    <property type="taxonomic scope" value="Bacteria"/>
</dbReference>
<dbReference type="EC" id="1.3.5.2" evidence="11"/>
<feature type="binding site" evidence="11">
    <location>
        <position position="178"/>
    </location>
    <ligand>
        <name>FMN</name>
        <dbReference type="ChEBI" id="CHEBI:58210"/>
    </ligand>
</feature>
<dbReference type="GO" id="GO:0006207">
    <property type="term" value="P:'de novo' pyrimidine nucleobase biosynthetic process"/>
    <property type="evidence" value="ECO:0007669"/>
    <property type="project" value="UniProtKB-UniRule"/>
</dbReference>
<feature type="binding site" evidence="11">
    <location>
        <begin position="68"/>
        <end position="72"/>
    </location>
    <ligand>
        <name>FMN</name>
        <dbReference type="ChEBI" id="CHEBI:58210"/>
    </ligand>
</feature>
<dbReference type="OrthoDB" id="9802377at2"/>
<dbReference type="UniPathway" id="UPA00070">
    <property type="reaction ID" value="UER00946"/>
</dbReference>
<feature type="binding site" evidence="11">
    <location>
        <position position="178"/>
    </location>
    <ligand>
        <name>substrate</name>
    </ligand>
</feature>
<dbReference type="Proteomes" id="UP000002257">
    <property type="component" value="Chromosome"/>
</dbReference>
<comment type="subunit">
    <text evidence="11">Monomer.</text>
</comment>
<evidence type="ECO:0000313" key="14">
    <source>
        <dbReference type="Proteomes" id="UP000002257"/>
    </source>
</evidence>
<organism evidence="13 14">
    <name type="scientific">Methylocella silvestris (strain DSM 15510 / CIP 108128 / LMG 27833 / NCIMB 13906 / BL2)</name>
    <dbReference type="NCBI Taxonomy" id="395965"/>
    <lineage>
        <taxon>Bacteria</taxon>
        <taxon>Pseudomonadati</taxon>
        <taxon>Pseudomonadota</taxon>
        <taxon>Alphaproteobacteria</taxon>
        <taxon>Hyphomicrobiales</taxon>
        <taxon>Beijerinckiaceae</taxon>
        <taxon>Methylocella</taxon>
    </lineage>
</organism>
<comment type="catalytic activity">
    <reaction evidence="10 11">
        <text>(S)-dihydroorotate + a quinone = orotate + a quinol</text>
        <dbReference type="Rhea" id="RHEA:30187"/>
        <dbReference type="ChEBI" id="CHEBI:24646"/>
        <dbReference type="ChEBI" id="CHEBI:30839"/>
        <dbReference type="ChEBI" id="CHEBI:30864"/>
        <dbReference type="ChEBI" id="CHEBI:132124"/>
        <dbReference type="EC" id="1.3.5.2"/>
    </reaction>
</comment>
<comment type="cofactor">
    <cofactor evidence="11">
        <name>FMN</name>
        <dbReference type="ChEBI" id="CHEBI:58210"/>
    </cofactor>
    <text evidence="11">Binds 1 FMN per subunit.</text>
</comment>
<feature type="binding site" evidence="11">
    <location>
        <position position="222"/>
    </location>
    <ligand>
        <name>FMN</name>
        <dbReference type="ChEBI" id="CHEBI:58210"/>
    </ligand>
</feature>
<dbReference type="PANTHER" id="PTHR48109">
    <property type="entry name" value="DIHYDROOROTATE DEHYDROGENASE (QUINONE), MITOCHONDRIAL-RELATED"/>
    <property type="match status" value="1"/>
</dbReference>
<dbReference type="NCBIfam" id="TIGR01036">
    <property type="entry name" value="pyrD_sub2"/>
    <property type="match status" value="1"/>
</dbReference>
<dbReference type="NCBIfam" id="NF003652">
    <property type="entry name" value="PRK05286.2-5"/>
    <property type="match status" value="1"/>
</dbReference>
<keyword evidence="6 11" id="KW-0288">FMN</keyword>
<keyword evidence="5 11" id="KW-0285">Flavoprotein</keyword>
<dbReference type="InterPro" id="IPR013785">
    <property type="entry name" value="Aldolase_TIM"/>
</dbReference>
<evidence type="ECO:0000256" key="11">
    <source>
        <dbReference type="HAMAP-Rule" id="MF_00225"/>
    </source>
</evidence>
<feature type="binding site" evidence="11">
    <location>
        <position position="183"/>
    </location>
    <ligand>
        <name>substrate</name>
    </ligand>
</feature>
<feature type="binding site" evidence="11">
    <location>
        <position position="303"/>
    </location>
    <ligand>
        <name>FMN</name>
        <dbReference type="ChEBI" id="CHEBI:58210"/>
    </ligand>
</feature>
<dbReference type="InterPro" id="IPR005720">
    <property type="entry name" value="Dihydroorotate_DH_cat"/>
</dbReference>
<evidence type="ECO:0000256" key="8">
    <source>
        <dbReference type="ARBA" id="ARBA00023002"/>
    </source>
</evidence>
<evidence type="ECO:0000256" key="4">
    <source>
        <dbReference type="ARBA" id="ARBA00005359"/>
    </source>
</evidence>
<comment type="similarity">
    <text evidence="4 11">Belongs to the dihydroorotate dehydrogenase family. Type 2 subfamily.</text>
</comment>
<comment type="subcellular location">
    <subcellularLocation>
        <location evidence="11">Cell membrane</location>
        <topology evidence="11">Peripheral membrane protein</topology>
    </subcellularLocation>
    <subcellularLocation>
        <location evidence="2">Membrane</location>
    </subcellularLocation>
</comment>
<name>B8EML0_METSB</name>
<feature type="binding site" evidence="11">
    <location>
        <position position="147"/>
    </location>
    <ligand>
        <name>FMN</name>
        <dbReference type="ChEBI" id="CHEBI:58210"/>
    </ligand>
</feature>
<feature type="binding site" evidence="11">
    <location>
        <position position="72"/>
    </location>
    <ligand>
        <name>substrate</name>
    </ligand>
</feature>
<feature type="binding site" evidence="11">
    <location>
        <begin position="117"/>
        <end position="121"/>
    </location>
    <ligand>
        <name>substrate</name>
    </ligand>
</feature>
<evidence type="ECO:0000256" key="10">
    <source>
        <dbReference type="ARBA" id="ARBA00048639"/>
    </source>
</evidence>
<dbReference type="GO" id="GO:0106430">
    <property type="term" value="F:dihydroorotate dehydrogenase (quinone) activity"/>
    <property type="evidence" value="ECO:0007669"/>
    <property type="project" value="UniProtKB-EC"/>
</dbReference>
<dbReference type="AlphaFoldDB" id="B8EML0"/>
<protein>
    <recommendedName>
        <fullName evidence="11">Dihydroorotate dehydrogenase (quinone)</fullName>
        <ecNumber evidence="11">1.3.5.2</ecNumber>
    </recommendedName>
    <alternativeName>
        <fullName evidence="11">DHOdehase</fullName>
        <shortName evidence="11">DHOD</shortName>
        <shortName evidence="11">DHODase</shortName>
    </alternativeName>
    <alternativeName>
        <fullName evidence="11">Dihydroorotate oxidase</fullName>
    </alternativeName>
</protein>
<dbReference type="PROSITE" id="PS00911">
    <property type="entry name" value="DHODEHASE_1"/>
    <property type="match status" value="1"/>
</dbReference>
<keyword evidence="7 11" id="KW-0665">Pyrimidine biosynthesis</keyword>
<dbReference type="GO" id="GO:0005737">
    <property type="term" value="C:cytoplasm"/>
    <property type="evidence" value="ECO:0007669"/>
    <property type="project" value="InterPro"/>
</dbReference>
<comment type="function">
    <text evidence="1 11">Catalyzes the conversion of dihydroorotate to orotate with quinone as electron acceptor.</text>
</comment>